<evidence type="ECO:0000313" key="1">
    <source>
        <dbReference type="EMBL" id="MBW0555212.1"/>
    </source>
</evidence>
<dbReference type="Proteomes" id="UP000765509">
    <property type="component" value="Unassembled WGS sequence"/>
</dbReference>
<name>A0A9Q3J4D2_9BASI</name>
<comment type="caution">
    <text evidence="1">The sequence shown here is derived from an EMBL/GenBank/DDBJ whole genome shotgun (WGS) entry which is preliminary data.</text>
</comment>
<dbReference type="EMBL" id="AVOT02062124">
    <property type="protein sequence ID" value="MBW0555212.1"/>
    <property type="molecule type" value="Genomic_DNA"/>
</dbReference>
<sequence>MATPTPYTEQRSSTLPRRVDISAQILTPLHQEAPRKMAPTMKIVAKDYNLWFEWKDVERFIKKVENIGEIEGASGREIARQMAFLTTDKEIRSHIEGIPGYEMADGDQLKVDVKRRWGTDSHEIRYTLSSITELFAKPQQEDEIQNDTVQKIHWEI</sequence>
<proteinExistence type="predicted"/>
<protein>
    <submittedName>
        <fullName evidence="1">Uncharacterized protein</fullName>
    </submittedName>
</protein>
<dbReference type="AlphaFoldDB" id="A0A9Q3J4D2"/>
<organism evidence="1 2">
    <name type="scientific">Austropuccinia psidii MF-1</name>
    <dbReference type="NCBI Taxonomy" id="1389203"/>
    <lineage>
        <taxon>Eukaryota</taxon>
        <taxon>Fungi</taxon>
        <taxon>Dikarya</taxon>
        <taxon>Basidiomycota</taxon>
        <taxon>Pucciniomycotina</taxon>
        <taxon>Pucciniomycetes</taxon>
        <taxon>Pucciniales</taxon>
        <taxon>Sphaerophragmiaceae</taxon>
        <taxon>Austropuccinia</taxon>
    </lineage>
</organism>
<keyword evidence="2" id="KW-1185">Reference proteome</keyword>
<reference evidence="1" key="1">
    <citation type="submission" date="2021-03" db="EMBL/GenBank/DDBJ databases">
        <title>Draft genome sequence of rust myrtle Austropuccinia psidii MF-1, a brazilian biotype.</title>
        <authorList>
            <person name="Quecine M.C."/>
            <person name="Pachon D.M.R."/>
            <person name="Bonatelli M.L."/>
            <person name="Correr F.H."/>
            <person name="Franceschini L.M."/>
            <person name="Leite T.F."/>
            <person name="Margarido G.R.A."/>
            <person name="Almeida C.A."/>
            <person name="Ferrarezi J.A."/>
            <person name="Labate C.A."/>
        </authorList>
    </citation>
    <scope>NUCLEOTIDE SEQUENCE</scope>
    <source>
        <strain evidence="1">MF-1</strain>
    </source>
</reference>
<accession>A0A9Q3J4D2</accession>
<dbReference type="OrthoDB" id="2152029at2759"/>
<gene>
    <name evidence="1" type="ORF">O181_094927</name>
</gene>
<evidence type="ECO:0000313" key="2">
    <source>
        <dbReference type="Proteomes" id="UP000765509"/>
    </source>
</evidence>